<organism evidence="1 2">
    <name type="scientific">Nocardia neocaledoniensis</name>
    <dbReference type="NCBI Taxonomy" id="236511"/>
    <lineage>
        <taxon>Bacteria</taxon>
        <taxon>Bacillati</taxon>
        <taxon>Actinomycetota</taxon>
        <taxon>Actinomycetes</taxon>
        <taxon>Mycobacteriales</taxon>
        <taxon>Nocardiaceae</taxon>
        <taxon>Nocardia</taxon>
    </lineage>
</organism>
<evidence type="ECO:0000313" key="1">
    <source>
        <dbReference type="EMBL" id="PWV76061.1"/>
    </source>
</evidence>
<dbReference type="EMBL" id="QGTL01000004">
    <property type="protein sequence ID" value="PWV76061.1"/>
    <property type="molecule type" value="Genomic_DNA"/>
</dbReference>
<comment type="caution">
    <text evidence="1">The sequence shown here is derived from an EMBL/GenBank/DDBJ whole genome shotgun (WGS) entry which is preliminary data.</text>
</comment>
<accession>A0A317NKV3</accession>
<dbReference type="Proteomes" id="UP000246410">
    <property type="component" value="Unassembled WGS sequence"/>
</dbReference>
<dbReference type="AlphaFoldDB" id="A0A317NKV3"/>
<dbReference type="RefSeq" id="WP_110037733.1">
    <property type="nucleotide sequence ID" value="NZ_QGTL01000004.1"/>
</dbReference>
<name>A0A317NKV3_9NOCA</name>
<evidence type="ECO:0000313" key="2">
    <source>
        <dbReference type="Proteomes" id="UP000246410"/>
    </source>
</evidence>
<protein>
    <submittedName>
        <fullName evidence="1">Uncharacterized protein</fullName>
    </submittedName>
</protein>
<sequence>MVSSQHEATHRIFRHDAGTFARAFRTLGLPFGEPTEVEQLSVDLTEIQPIERRADAVLRIVTADSTFLLVVESQGRRDDTRPAAWSYYLTFLQAKYDLPVVLVVVCRGAATAEWAAGPLQLGHPLWPCLTLRPLVLGPHNVPAVTEVAVAVDDLPLAVLSAITHATRPSIGAILEALAEALHLVGDRDDAQIYAELVELGLDRTRGAEIWRKLMSVDLSFFRSETSRRLRAEGREQGLEKGLAEGRDRGIADSILRILTRRGITVSVAAEARIISCHDRDQLTDWLDRAITVGTVEEMFAD</sequence>
<dbReference type="PANTHER" id="PTHR34613">
    <property type="entry name" value="SLL0800 PROTEIN"/>
    <property type="match status" value="1"/>
</dbReference>
<gene>
    <name evidence="1" type="ORF">DFR69_104163</name>
</gene>
<proteinExistence type="predicted"/>
<dbReference type="PANTHER" id="PTHR34613:SF1">
    <property type="entry name" value="SLL6017 PROTEIN"/>
    <property type="match status" value="1"/>
</dbReference>
<keyword evidence="2" id="KW-1185">Reference proteome</keyword>
<reference evidence="1 2" key="1">
    <citation type="submission" date="2018-05" db="EMBL/GenBank/DDBJ databases">
        <title>Genomic Encyclopedia of Type Strains, Phase IV (KMG-IV): sequencing the most valuable type-strain genomes for metagenomic binning, comparative biology and taxonomic classification.</title>
        <authorList>
            <person name="Goeker M."/>
        </authorList>
    </citation>
    <scope>NUCLEOTIDE SEQUENCE [LARGE SCALE GENOMIC DNA]</scope>
    <source>
        <strain evidence="1 2">DSM 44717</strain>
    </source>
</reference>